<feature type="compositionally biased region" description="Acidic residues" evidence="1">
    <location>
        <begin position="97"/>
        <end position="115"/>
    </location>
</feature>
<feature type="compositionally biased region" description="Polar residues" evidence="1">
    <location>
        <begin position="30"/>
        <end position="42"/>
    </location>
</feature>
<evidence type="ECO:0000256" key="1">
    <source>
        <dbReference type="SAM" id="MobiDB-lite"/>
    </source>
</evidence>
<dbReference type="RefSeq" id="NP_500014.1">
    <property type="nucleotide sequence ID" value="NM_067613.1"/>
</dbReference>
<feature type="region of interest" description="Disordered" evidence="1">
    <location>
        <begin position="97"/>
        <end position="132"/>
    </location>
</feature>
<reference evidence="2 3" key="1">
    <citation type="journal article" date="1998" name="Science">
        <title>Genome sequence of the nematode C. elegans: a platform for investigating biology.</title>
        <authorList>
            <consortium name="The C. elegans sequencing consortium"/>
            <person name="Sulson J.E."/>
            <person name="Waterston R."/>
        </authorList>
    </citation>
    <scope>NUCLEOTIDE SEQUENCE [LARGE SCALE GENOMIC DNA]</scope>
    <source>
        <strain evidence="2 3">Bristol N2</strain>
    </source>
</reference>
<dbReference type="WormBase" id="F58H7.5">
    <property type="protein sequence ID" value="CE17933"/>
    <property type="gene ID" value="WBGene00019070"/>
</dbReference>
<accession>O45091</accession>
<name>O45091_CAEEL</name>
<dbReference type="KEGG" id="cel:CELE_F58H7.5"/>
<evidence type="ECO:0000313" key="3">
    <source>
        <dbReference type="Proteomes" id="UP000001940"/>
    </source>
</evidence>
<protein>
    <submittedName>
        <fullName evidence="2">Uncharacterized protein</fullName>
    </submittedName>
</protein>
<dbReference type="EMBL" id="BX284604">
    <property type="protein sequence ID" value="CCD67286.1"/>
    <property type="molecule type" value="Genomic_DNA"/>
</dbReference>
<dbReference type="PIR" id="T32969">
    <property type="entry name" value="T32969"/>
</dbReference>
<dbReference type="GeneID" id="186552"/>
<feature type="region of interest" description="Disordered" evidence="1">
    <location>
        <begin position="1"/>
        <end position="49"/>
    </location>
</feature>
<dbReference type="HOGENOM" id="CLU_1023891_0_0_1"/>
<dbReference type="AlphaFoldDB" id="O45091"/>
<dbReference type="STRING" id="6239.F58H7.5.1"/>
<evidence type="ECO:0000313" key="2">
    <source>
        <dbReference type="EMBL" id="CCD67286.1"/>
    </source>
</evidence>
<proteinExistence type="predicted"/>
<dbReference type="InParanoid" id="O45091"/>
<dbReference type="AGR" id="WB:WBGene00019070"/>
<dbReference type="Bgee" id="WBGene00019070">
    <property type="expression patterns" value="Expressed in adult organism and 2 other cell types or tissues"/>
</dbReference>
<sequence length="272" mass="31322">MGSRQSSMTTRLQAEIGGTSSEGATAVRGRSSSGHVAAQESSIEAHHTPRNNLNIKYLALLQLVGQIVNGNADEAQRREDDDAFPFELVVHEAEMEVEEVDSPQDSPDEFEEDIAEEVKDKSASEEEEEDEHQVFQFENPRDLEDPLRRRVPYEIHFPFREPPQEDAPMRMAQNPVDQEAIDDIDQGLIDRYHQGLVAADPHQRFVTPLTRAAREYLRAQVDYQERRATHHEGWTQFLEAVPEFGRARHYYIDERSRSIFNRCMEKRTSCRS</sequence>
<dbReference type="Proteomes" id="UP000001940">
    <property type="component" value="Chromosome IV"/>
</dbReference>
<dbReference type="CTD" id="186552"/>
<dbReference type="PaxDb" id="6239-F58H7.5"/>
<feature type="compositionally biased region" description="Polar residues" evidence="1">
    <location>
        <begin position="1"/>
        <end position="23"/>
    </location>
</feature>
<evidence type="ECO:0000313" key="4">
    <source>
        <dbReference type="WormBase" id="F58H7.5"/>
    </source>
</evidence>
<dbReference type="UCSC" id="F58H7.5">
    <property type="organism name" value="c. elegans"/>
</dbReference>
<gene>
    <name evidence="2" type="ORF">CELE_F58H7.5</name>
    <name evidence="2 4" type="ORF">F58H7.5</name>
</gene>
<keyword evidence="3" id="KW-1185">Reference proteome</keyword>
<organism evidence="2 3">
    <name type="scientific">Caenorhabditis elegans</name>
    <dbReference type="NCBI Taxonomy" id="6239"/>
    <lineage>
        <taxon>Eukaryota</taxon>
        <taxon>Metazoa</taxon>
        <taxon>Ecdysozoa</taxon>
        <taxon>Nematoda</taxon>
        <taxon>Chromadorea</taxon>
        <taxon>Rhabditida</taxon>
        <taxon>Rhabditina</taxon>
        <taxon>Rhabditomorpha</taxon>
        <taxon>Rhabditoidea</taxon>
        <taxon>Rhabditidae</taxon>
        <taxon>Peloderinae</taxon>
        <taxon>Caenorhabditis</taxon>
    </lineage>
</organism>